<dbReference type="HOGENOM" id="CLU_715819_0_0_1"/>
<sequence length="386" mass="40972">MAQELSGWDGVDEDGPSDFAADNTLQWILNRANQGKLAAADALSDESSSPFSGQYGEEVHQSLNGAREVPFPTSLLSPRPMPANYSARSSSTMVATYPSGGVHQDKGRTAEDFIGSLFSSPIPIGIYLTSRLQAVKLAKALCQPQMLQLPSKEALRAVAKPHSLQERNITGRRFLTTMVEGPAVEVAVALTGKHYDRQHLPPRTVRRGGRPADTRGTRIRCSRITTATRLPKCMADIPHMAGEVLHGMRGASIARLAYEGHSIQMPVNVGAPAEEEGPGVSEEVRVEEEAGMEAEEEAGEAAAGEAAATVEQEVMEATAGQVQTPLPAMEMMAMVTEEVILLAKVVSVVDVVEVGAGEAIVVPAEAPVEVEPVVHRATVPAGEGTE</sequence>
<dbReference type="Proteomes" id="UP000030669">
    <property type="component" value="Unassembled WGS sequence"/>
</dbReference>
<evidence type="ECO:0000313" key="1">
    <source>
        <dbReference type="EMBL" id="EPQ51359.1"/>
    </source>
</evidence>
<protein>
    <submittedName>
        <fullName evidence="1">Uncharacterized protein</fullName>
    </submittedName>
</protein>
<dbReference type="EMBL" id="KB469311">
    <property type="protein sequence ID" value="EPQ51359.1"/>
    <property type="molecule type" value="Genomic_DNA"/>
</dbReference>
<gene>
    <name evidence="1" type="ORF">GLOTRDRAFT_96510</name>
</gene>
<dbReference type="AlphaFoldDB" id="S7RFR8"/>
<evidence type="ECO:0000313" key="2">
    <source>
        <dbReference type="Proteomes" id="UP000030669"/>
    </source>
</evidence>
<reference evidence="1 2" key="1">
    <citation type="journal article" date="2012" name="Science">
        <title>The Paleozoic origin of enzymatic lignin decomposition reconstructed from 31 fungal genomes.</title>
        <authorList>
            <person name="Floudas D."/>
            <person name="Binder M."/>
            <person name="Riley R."/>
            <person name="Barry K."/>
            <person name="Blanchette R.A."/>
            <person name="Henrissat B."/>
            <person name="Martinez A.T."/>
            <person name="Otillar R."/>
            <person name="Spatafora J.W."/>
            <person name="Yadav J.S."/>
            <person name="Aerts A."/>
            <person name="Benoit I."/>
            <person name="Boyd A."/>
            <person name="Carlson A."/>
            <person name="Copeland A."/>
            <person name="Coutinho P.M."/>
            <person name="de Vries R.P."/>
            <person name="Ferreira P."/>
            <person name="Findley K."/>
            <person name="Foster B."/>
            <person name="Gaskell J."/>
            <person name="Glotzer D."/>
            <person name="Gorecki P."/>
            <person name="Heitman J."/>
            <person name="Hesse C."/>
            <person name="Hori C."/>
            <person name="Igarashi K."/>
            <person name="Jurgens J.A."/>
            <person name="Kallen N."/>
            <person name="Kersten P."/>
            <person name="Kohler A."/>
            <person name="Kuees U."/>
            <person name="Kumar T.K.A."/>
            <person name="Kuo A."/>
            <person name="LaButti K."/>
            <person name="Larrondo L.F."/>
            <person name="Lindquist E."/>
            <person name="Ling A."/>
            <person name="Lombard V."/>
            <person name="Lucas S."/>
            <person name="Lundell T."/>
            <person name="Martin R."/>
            <person name="McLaughlin D.J."/>
            <person name="Morgenstern I."/>
            <person name="Morin E."/>
            <person name="Murat C."/>
            <person name="Nagy L.G."/>
            <person name="Nolan M."/>
            <person name="Ohm R.A."/>
            <person name="Patyshakuliyeva A."/>
            <person name="Rokas A."/>
            <person name="Ruiz-Duenas F.J."/>
            <person name="Sabat G."/>
            <person name="Salamov A."/>
            <person name="Samejima M."/>
            <person name="Schmutz J."/>
            <person name="Slot J.C."/>
            <person name="St John F."/>
            <person name="Stenlid J."/>
            <person name="Sun H."/>
            <person name="Sun S."/>
            <person name="Syed K."/>
            <person name="Tsang A."/>
            <person name="Wiebenga A."/>
            <person name="Young D."/>
            <person name="Pisabarro A."/>
            <person name="Eastwood D.C."/>
            <person name="Martin F."/>
            <person name="Cullen D."/>
            <person name="Grigoriev I.V."/>
            <person name="Hibbett D.S."/>
        </authorList>
    </citation>
    <scope>NUCLEOTIDE SEQUENCE [LARGE SCALE GENOMIC DNA]</scope>
    <source>
        <strain evidence="1 2">ATCC 11539</strain>
    </source>
</reference>
<organism evidence="1 2">
    <name type="scientific">Gloeophyllum trabeum (strain ATCC 11539 / FP-39264 / Madison 617)</name>
    <name type="common">Brown rot fungus</name>
    <dbReference type="NCBI Taxonomy" id="670483"/>
    <lineage>
        <taxon>Eukaryota</taxon>
        <taxon>Fungi</taxon>
        <taxon>Dikarya</taxon>
        <taxon>Basidiomycota</taxon>
        <taxon>Agaricomycotina</taxon>
        <taxon>Agaricomycetes</taxon>
        <taxon>Gloeophyllales</taxon>
        <taxon>Gloeophyllaceae</taxon>
        <taxon>Gloeophyllum</taxon>
    </lineage>
</organism>
<proteinExistence type="predicted"/>
<name>S7RFR8_GLOTA</name>
<keyword evidence="2" id="KW-1185">Reference proteome</keyword>
<dbReference type="RefSeq" id="XP_007870325.1">
    <property type="nucleotide sequence ID" value="XM_007872134.1"/>
</dbReference>
<accession>S7RFR8</accession>
<dbReference type="KEGG" id="gtr:GLOTRDRAFT_96510"/>
<dbReference type="GeneID" id="19309863"/>